<accession>A0A835MT27</accession>
<organism evidence="1 2">
    <name type="scientific">Salix dunnii</name>
    <dbReference type="NCBI Taxonomy" id="1413687"/>
    <lineage>
        <taxon>Eukaryota</taxon>
        <taxon>Viridiplantae</taxon>
        <taxon>Streptophyta</taxon>
        <taxon>Embryophyta</taxon>
        <taxon>Tracheophyta</taxon>
        <taxon>Spermatophyta</taxon>
        <taxon>Magnoliopsida</taxon>
        <taxon>eudicotyledons</taxon>
        <taxon>Gunneridae</taxon>
        <taxon>Pentapetalae</taxon>
        <taxon>rosids</taxon>
        <taxon>fabids</taxon>
        <taxon>Malpighiales</taxon>
        <taxon>Salicaceae</taxon>
        <taxon>Saliceae</taxon>
        <taxon>Salix</taxon>
    </lineage>
</organism>
<comment type="caution">
    <text evidence="1">The sequence shown here is derived from an EMBL/GenBank/DDBJ whole genome shotgun (WGS) entry which is preliminary data.</text>
</comment>
<dbReference type="OrthoDB" id="1630758at2759"/>
<evidence type="ECO:0000313" key="1">
    <source>
        <dbReference type="EMBL" id="KAF9677842.1"/>
    </source>
</evidence>
<sequence length="178" mass="20665">MKLVGTWTEFYIGLINNRNKRVLHGLPSPSSSRFFVKGTNTPFHLFPSGRNLLQTKTICFVVVASLEVIFPKERCPLRMIVYKAIIYLSLIQLEGEFTELEDYHKRSRNTDVLSGKREQGQRKLSERDFEREKECGTCMEKSAKMVLPICGLNLDSVLPFLPWQHKENELCRFRGSHQ</sequence>
<reference evidence="1 2" key="1">
    <citation type="submission" date="2020-10" db="EMBL/GenBank/DDBJ databases">
        <title>Plant Genome Project.</title>
        <authorList>
            <person name="Zhang R.-G."/>
        </authorList>
    </citation>
    <scope>NUCLEOTIDE SEQUENCE [LARGE SCALE GENOMIC DNA]</scope>
    <source>
        <strain evidence="1">FAFU-HL-1</strain>
        <tissue evidence="1">Leaf</tissue>
    </source>
</reference>
<evidence type="ECO:0000313" key="2">
    <source>
        <dbReference type="Proteomes" id="UP000657918"/>
    </source>
</evidence>
<dbReference type="EMBL" id="JADGMS010000008">
    <property type="protein sequence ID" value="KAF9677842.1"/>
    <property type="molecule type" value="Genomic_DNA"/>
</dbReference>
<gene>
    <name evidence="1" type="ORF">SADUNF_Sadunf08G0149800</name>
</gene>
<protein>
    <submittedName>
        <fullName evidence="1">Uncharacterized protein</fullName>
    </submittedName>
</protein>
<keyword evidence="2" id="KW-1185">Reference proteome</keyword>
<proteinExistence type="predicted"/>
<name>A0A835MT27_9ROSI</name>
<dbReference type="AlphaFoldDB" id="A0A835MT27"/>
<dbReference type="Proteomes" id="UP000657918">
    <property type="component" value="Chromosome 8"/>
</dbReference>